<protein>
    <recommendedName>
        <fullName evidence="5 7">Prefoldin subunit alpha</fullName>
    </recommendedName>
    <alternativeName>
        <fullName evidence="6 7">GimC subunit alpha</fullName>
    </alternativeName>
</protein>
<dbReference type="Pfam" id="PF02996">
    <property type="entry name" value="Prefoldin"/>
    <property type="match status" value="1"/>
</dbReference>
<dbReference type="InterPro" id="IPR009053">
    <property type="entry name" value="Prefoldin"/>
</dbReference>
<proteinExistence type="inferred from homology"/>
<comment type="function">
    <text evidence="4 7">Molecular chaperone capable of stabilizing a range of proteins. Seems to fulfill an ATP-independent, HSP70-like function in archaeal de novo protein folding.</text>
</comment>
<accession>F4G114</accession>
<evidence type="ECO:0000256" key="4">
    <source>
        <dbReference type="ARBA" id="ARBA00025077"/>
    </source>
</evidence>
<dbReference type="STRING" id="1006006.Mcup_0599"/>
<evidence type="ECO:0000256" key="3">
    <source>
        <dbReference type="ARBA" id="ARBA00023186"/>
    </source>
</evidence>
<keyword evidence="8" id="KW-0175">Coiled coil</keyword>
<gene>
    <name evidence="7" type="primary">pfdA</name>
    <name evidence="9" type="ordered locus">Mcup_0599</name>
</gene>
<dbReference type="KEGG" id="mcn:Mcup_0599"/>
<dbReference type="OrthoDB" id="19084at2157"/>
<comment type="similarity">
    <text evidence="1">Belongs to the prefoldin subunit alpha family.</text>
</comment>
<dbReference type="PATRIC" id="fig|1006006.8.peg.600"/>
<keyword evidence="3 7" id="KW-0143">Chaperone</keyword>
<dbReference type="HAMAP" id="MF_00308">
    <property type="entry name" value="PfdA"/>
    <property type="match status" value="1"/>
</dbReference>
<organism evidence="9 10">
    <name type="scientific">Metallosphaera cuprina (strain Ar-4)</name>
    <dbReference type="NCBI Taxonomy" id="1006006"/>
    <lineage>
        <taxon>Archaea</taxon>
        <taxon>Thermoproteota</taxon>
        <taxon>Thermoprotei</taxon>
        <taxon>Sulfolobales</taxon>
        <taxon>Sulfolobaceae</taxon>
        <taxon>Metallosphaera</taxon>
    </lineage>
</organism>
<comment type="similarity">
    <text evidence="7">Belongs to the prefoldin alpha subunit family.</text>
</comment>
<dbReference type="GO" id="GO:0016272">
    <property type="term" value="C:prefoldin complex"/>
    <property type="evidence" value="ECO:0007669"/>
    <property type="project" value="UniProtKB-UniRule"/>
</dbReference>
<name>F4G114_METCR</name>
<dbReference type="GO" id="GO:0006457">
    <property type="term" value="P:protein folding"/>
    <property type="evidence" value="ECO:0007669"/>
    <property type="project" value="UniProtKB-UniRule"/>
</dbReference>
<feature type="coiled-coil region" evidence="8">
    <location>
        <begin position="109"/>
        <end position="140"/>
    </location>
</feature>
<evidence type="ECO:0000256" key="6">
    <source>
        <dbReference type="ARBA" id="ARBA00044231"/>
    </source>
</evidence>
<dbReference type="eggNOG" id="arCOG01341">
    <property type="taxonomic scope" value="Archaea"/>
</dbReference>
<evidence type="ECO:0000256" key="7">
    <source>
        <dbReference type="HAMAP-Rule" id="MF_00308"/>
    </source>
</evidence>
<evidence type="ECO:0000256" key="2">
    <source>
        <dbReference type="ARBA" id="ARBA00011716"/>
    </source>
</evidence>
<dbReference type="PANTHER" id="PTHR12674">
    <property type="entry name" value="PREFOLDIN SUBUNIT 5"/>
    <property type="match status" value="1"/>
</dbReference>
<keyword evidence="10" id="KW-1185">Reference proteome</keyword>
<sequence>MSDSTSPGRVVVSLEDLLAQADALRKSIDALQKLRDEVYESLNSVKSSKDAINLLKTQGKDLMLSADRRGYVLLKVNEIPISKVLVNLGLGYYAEIEPDQASKILDEKEDELNKSLQDITQRLNKALEEYTQIAEFLNRAQQSQRSGE</sequence>
<dbReference type="GO" id="GO:0051082">
    <property type="term" value="F:unfolded protein binding"/>
    <property type="evidence" value="ECO:0007669"/>
    <property type="project" value="UniProtKB-UniRule"/>
</dbReference>
<reference evidence="9 10" key="1">
    <citation type="journal article" date="2011" name="J. Bacteriol.">
        <title>Complete genome sequence of Metallosphaera cuprina, a metal sulfide-oxidizing archaeon from a hot spring.</title>
        <authorList>
            <person name="Liu L.J."/>
            <person name="You X.Y."/>
            <person name="Zheng H."/>
            <person name="Wang S."/>
            <person name="Jiang C.Y."/>
            <person name="Liu S.J."/>
        </authorList>
    </citation>
    <scope>NUCLEOTIDE SEQUENCE [LARGE SCALE GENOMIC DNA]</scope>
    <source>
        <strain evidence="9 10">Ar-4</strain>
    </source>
</reference>
<dbReference type="AlphaFoldDB" id="F4G114"/>
<evidence type="ECO:0000313" key="10">
    <source>
        <dbReference type="Proteomes" id="UP000007812"/>
    </source>
</evidence>
<evidence type="ECO:0000256" key="5">
    <source>
        <dbReference type="ARBA" id="ARBA00044156"/>
    </source>
</evidence>
<dbReference type="SUPFAM" id="SSF46579">
    <property type="entry name" value="Prefoldin"/>
    <property type="match status" value="1"/>
</dbReference>
<dbReference type="CDD" id="cd00584">
    <property type="entry name" value="Prefoldin_alpha"/>
    <property type="match status" value="1"/>
</dbReference>
<evidence type="ECO:0000313" key="9">
    <source>
        <dbReference type="EMBL" id="AEB94704.1"/>
    </source>
</evidence>
<comment type="subunit">
    <text evidence="2 7">Heterohexamer of two alpha and four beta subunits.</text>
</comment>
<dbReference type="InterPro" id="IPR011599">
    <property type="entry name" value="PFD_alpha_archaea"/>
</dbReference>
<dbReference type="InterPro" id="IPR004127">
    <property type="entry name" value="Prefoldin_subunit_alpha"/>
</dbReference>
<evidence type="ECO:0000256" key="8">
    <source>
        <dbReference type="SAM" id="Coils"/>
    </source>
</evidence>
<dbReference type="GO" id="GO:0005737">
    <property type="term" value="C:cytoplasm"/>
    <property type="evidence" value="ECO:0007669"/>
    <property type="project" value="UniProtKB-SubCell"/>
</dbReference>
<dbReference type="HOGENOM" id="CLU_1792160_0_0_2"/>
<dbReference type="Proteomes" id="UP000007812">
    <property type="component" value="Chromosome"/>
</dbReference>
<dbReference type="PANTHER" id="PTHR12674:SF2">
    <property type="entry name" value="PREFOLDIN SUBUNIT 5"/>
    <property type="match status" value="1"/>
</dbReference>
<dbReference type="NCBIfam" id="TIGR00293">
    <property type="entry name" value="prefoldin subunit alpha"/>
    <property type="match status" value="1"/>
</dbReference>
<keyword evidence="7" id="KW-0963">Cytoplasm</keyword>
<evidence type="ECO:0000256" key="1">
    <source>
        <dbReference type="ARBA" id="ARBA00010048"/>
    </source>
</evidence>
<comment type="subcellular location">
    <subcellularLocation>
        <location evidence="7">Cytoplasm</location>
    </subcellularLocation>
</comment>
<dbReference type="EMBL" id="CP002656">
    <property type="protein sequence ID" value="AEB94704.1"/>
    <property type="molecule type" value="Genomic_DNA"/>
</dbReference>
<dbReference type="Gene3D" id="1.10.287.370">
    <property type="match status" value="1"/>
</dbReference>